<dbReference type="GO" id="GO:0005524">
    <property type="term" value="F:ATP binding"/>
    <property type="evidence" value="ECO:0007669"/>
    <property type="project" value="UniProtKB-KW"/>
</dbReference>
<dbReference type="RefSeq" id="WP_263821974.1">
    <property type="nucleotide sequence ID" value="NZ_JAOXHK010000003.1"/>
</dbReference>
<comment type="caution">
    <text evidence="11">The sequence shown here is derived from an EMBL/GenBank/DDBJ whole genome shotgun (WGS) entry which is preliminary data.</text>
</comment>
<keyword evidence="7" id="KW-0408">Iron</keyword>
<organism evidence="11 12">
    <name type="scientific">Ureaplasma miroungigenitalium</name>
    <dbReference type="NCBI Taxonomy" id="1042321"/>
    <lineage>
        <taxon>Bacteria</taxon>
        <taxon>Bacillati</taxon>
        <taxon>Mycoplasmatota</taxon>
        <taxon>Mycoplasmoidales</taxon>
        <taxon>Mycoplasmoidaceae</taxon>
        <taxon>Ureaplasma</taxon>
    </lineage>
</organism>
<dbReference type="InterPro" id="IPR051535">
    <property type="entry name" value="Siderophore_ABC-ATPase"/>
</dbReference>
<evidence type="ECO:0000256" key="8">
    <source>
        <dbReference type="ARBA" id="ARBA00023065"/>
    </source>
</evidence>
<evidence type="ECO:0000256" key="6">
    <source>
        <dbReference type="ARBA" id="ARBA00022840"/>
    </source>
</evidence>
<dbReference type="EMBL" id="JAOXHL010000003">
    <property type="protein sequence ID" value="MCV3728661.1"/>
    <property type="molecule type" value="Genomic_DNA"/>
</dbReference>
<proteinExistence type="predicted"/>
<evidence type="ECO:0000256" key="5">
    <source>
        <dbReference type="ARBA" id="ARBA00022741"/>
    </source>
</evidence>
<sequence length="363" mass="42145">MPKKTTKLDLEKDQYDPETNTIDLEEVRTFQEKLKKERVNRDQVLFDLKNVSLGYGSKMIIRNLSAQIMKNDFVVILGPNGSGKSTLIKGLCRILVPRTGQILFNNKLIRREFAMFQWFKLQCERLINVFKKDRKEVIESLVWNIKNKEIKAYNSKKLALELAYVPQLSVFPENTTIYDFVKMGRYPWSNAVGVNANPKREREIIETALKNVGIFEFRHKELDDLSGGQRQKALIALSLAQDTDTIVLDEPTNHLDIRSQLEIIELLHKLHHKLNKTIVLVIHDINTGIKYADKVMIIKDGNLVRYADVLNCIDEKLLHDIFGVDTIMVRNKEQEYQKVLITNFALPANYDKDRHLKTVHDDE</sequence>
<dbReference type="PANTHER" id="PTHR42771">
    <property type="entry name" value="IRON(3+)-HYDROXAMATE IMPORT ATP-BINDING PROTEIN FHUC"/>
    <property type="match status" value="1"/>
</dbReference>
<evidence type="ECO:0000256" key="7">
    <source>
        <dbReference type="ARBA" id="ARBA00023004"/>
    </source>
</evidence>
<comment type="subcellular location">
    <subcellularLocation>
        <location evidence="1">Cell membrane</location>
        <topology evidence="1">Peripheral membrane protein</topology>
    </subcellularLocation>
</comment>
<dbReference type="PROSITE" id="PS50893">
    <property type="entry name" value="ABC_TRANSPORTER_2"/>
    <property type="match status" value="1"/>
</dbReference>
<dbReference type="Gene3D" id="3.40.50.300">
    <property type="entry name" value="P-loop containing nucleotide triphosphate hydrolases"/>
    <property type="match status" value="1"/>
</dbReference>
<keyword evidence="2" id="KW-0813">Transport</keyword>
<dbReference type="InterPro" id="IPR017871">
    <property type="entry name" value="ABC_transporter-like_CS"/>
</dbReference>
<keyword evidence="9" id="KW-0472">Membrane</keyword>
<evidence type="ECO:0000313" key="12">
    <source>
        <dbReference type="Proteomes" id="UP001208245"/>
    </source>
</evidence>
<evidence type="ECO:0000256" key="4">
    <source>
        <dbReference type="ARBA" id="ARBA00022496"/>
    </source>
</evidence>
<dbReference type="Pfam" id="PF00005">
    <property type="entry name" value="ABC_tran"/>
    <property type="match status" value="1"/>
</dbReference>
<dbReference type="PROSITE" id="PS00211">
    <property type="entry name" value="ABC_TRANSPORTER_1"/>
    <property type="match status" value="1"/>
</dbReference>
<evidence type="ECO:0000256" key="9">
    <source>
        <dbReference type="ARBA" id="ARBA00023136"/>
    </source>
</evidence>
<dbReference type="InterPro" id="IPR003439">
    <property type="entry name" value="ABC_transporter-like_ATP-bd"/>
</dbReference>
<keyword evidence="4" id="KW-0410">Iron transport</keyword>
<dbReference type="InterPro" id="IPR027417">
    <property type="entry name" value="P-loop_NTPase"/>
</dbReference>
<keyword evidence="6 11" id="KW-0067">ATP-binding</keyword>
<feature type="domain" description="ABC transporter" evidence="10">
    <location>
        <begin position="46"/>
        <end position="325"/>
    </location>
</feature>
<keyword evidence="5" id="KW-0547">Nucleotide-binding</keyword>
<evidence type="ECO:0000256" key="2">
    <source>
        <dbReference type="ARBA" id="ARBA00022448"/>
    </source>
</evidence>
<protein>
    <submittedName>
        <fullName evidence="11">ABC transporter ATP-binding protein</fullName>
    </submittedName>
</protein>
<evidence type="ECO:0000259" key="10">
    <source>
        <dbReference type="PROSITE" id="PS50893"/>
    </source>
</evidence>
<evidence type="ECO:0000313" key="11">
    <source>
        <dbReference type="EMBL" id="MCV3728661.1"/>
    </source>
</evidence>
<accession>A0ABT3BNJ1</accession>
<keyword evidence="3" id="KW-1003">Cell membrane</keyword>
<dbReference type="SUPFAM" id="SSF52540">
    <property type="entry name" value="P-loop containing nucleoside triphosphate hydrolases"/>
    <property type="match status" value="1"/>
</dbReference>
<keyword evidence="12" id="KW-1185">Reference proteome</keyword>
<evidence type="ECO:0000256" key="1">
    <source>
        <dbReference type="ARBA" id="ARBA00004202"/>
    </source>
</evidence>
<gene>
    <name evidence="11" type="ORF">OF376_02645</name>
</gene>
<dbReference type="InterPro" id="IPR003593">
    <property type="entry name" value="AAA+_ATPase"/>
</dbReference>
<evidence type="ECO:0000256" key="3">
    <source>
        <dbReference type="ARBA" id="ARBA00022475"/>
    </source>
</evidence>
<name>A0ABT3BNJ1_9BACT</name>
<dbReference type="CDD" id="cd03214">
    <property type="entry name" value="ABC_Iron-Siderophores_B12_Hemin"/>
    <property type="match status" value="1"/>
</dbReference>
<keyword evidence="8" id="KW-0406">Ion transport</keyword>
<dbReference type="Proteomes" id="UP001208245">
    <property type="component" value="Unassembled WGS sequence"/>
</dbReference>
<dbReference type="PANTHER" id="PTHR42771:SF2">
    <property type="entry name" value="IRON(3+)-HYDROXAMATE IMPORT ATP-BINDING PROTEIN FHUC"/>
    <property type="match status" value="1"/>
</dbReference>
<reference evidence="11 12" key="1">
    <citation type="journal article" date="2020" name="Int. J. Syst. Evol. Microbiol.">
        <title>Ureaplasma miroungigenitalium sp. nov. isolated from northern elephant seals (Mirounga angustirostris) and Ureaplasma zalophigenitalium sp. nov. isolated from California sea lions (Zalophus californianus).</title>
        <authorList>
            <person name="Volokhov D.V."/>
            <person name="Gulland F.M."/>
            <person name="Gao Y."/>
            <person name="Chizhikov V.E."/>
        </authorList>
    </citation>
    <scope>NUCLEOTIDE SEQUENCE [LARGE SCALE GENOMIC DNA]</scope>
    <source>
        <strain evidence="11 12">ES3182-GEN</strain>
    </source>
</reference>
<dbReference type="SMART" id="SM00382">
    <property type="entry name" value="AAA"/>
    <property type="match status" value="1"/>
</dbReference>